<dbReference type="SMART" id="SM00086">
    <property type="entry name" value="PAC"/>
    <property type="match status" value="2"/>
</dbReference>
<dbReference type="GO" id="GO:0005524">
    <property type="term" value="F:ATP binding"/>
    <property type="evidence" value="ECO:0007669"/>
    <property type="project" value="UniProtKB-KW"/>
</dbReference>
<dbReference type="GO" id="GO:0000155">
    <property type="term" value="F:phosphorelay sensor kinase activity"/>
    <property type="evidence" value="ECO:0007669"/>
    <property type="project" value="InterPro"/>
</dbReference>
<keyword evidence="18" id="KW-1185">Reference proteome</keyword>
<dbReference type="KEGG" id="fgg:FSB75_05050"/>
<evidence type="ECO:0000256" key="12">
    <source>
        <dbReference type="ARBA" id="ARBA00023136"/>
    </source>
</evidence>
<dbReference type="InterPro" id="IPR003594">
    <property type="entry name" value="HATPase_dom"/>
</dbReference>
<dbReference type="Pfam" id="PF13426">
    <property type="entry name" value="PAS_9"/>
    <property type="match status" value="2"/>
</dbReference>
<sequence>MPEKLLHRKQESYRILIESVKDYAIIILDPQGHVISWNQGAEQIKGYTADEIIGKHFSVFYTDKEKAEGEPERNLREALKLGRFEDEGLRVRKDGSQFWANVVFSSLIDEEGQLIGFGKLTRDLTNRKKAESEIEQLTTHLEERLQKSETEVFDYKQALDEAAIVAITNQKGIITHVNENFCRISKYSKEELLGQDHRIINSGYHSKAFIRELWVTIANGKIWRGELKNKAKDGSYYWVDTTIVPFLNEQRKPYQYLAIRSDITKRKAVEEELHRANEELENKVKERTYELTQALEREKELNEMKSRFVSLASHEFRTPLSTILSSMALVEHYTEPEQAAKRMKHIDRIKSSVKNLTNILDDFLSLEKLEHGSVDVRSTEFDLKEFLTDVTDEIDGLLKRKCQILHLHIEGDTSLCQDKKILRNVLLNLLSNAIKYSPEEKQIWVRAEVKGKEVLLTVRDEGIGIPAEAQPHLFSKFYRAGNAVNIQGTGLGLHIVKRYMELMNGNISFESKDGKGTTFILQFPKTITS</sequence>
<dbReference type="EC" id="2.7.13.3" evidence="3"/>
<feature type="domain" description="PAC" evidence="16">
    <location>
        <begin position="84"/>
        <end position="136"/>
    </location>
</feature>
<evidence type="ECO:0000256" key="9">
    <source>
        <dbReference type="ARBA" id="ARBA00022840"/>
    </source>
</evidence>
<evidence type="ECO:0000256" key="8">
    <source>
        <dbReference type="ARBA" id="ARBA00022777"/>
    </source>
</evidence>
<dbReference type="AlphaFoldDB" id="A0A5B8UFM2"/>
<dbReference type="GO" id="GO:0030295">
    <property type="term" value="F:protein kinase activator activity"/>
    <property type="evidence" value="ECO:0007669"/>
    <property type="project" value="TreeGrafter"/>
</dbReference>
<keyword evidence="13" id="KW-0175">Coiled coil</keyword>
<dbReference type="GO" id="GO:0016020">
    <property type="term" value="C:membrane"/>
    <property type="evidence" value="ECO:0007669"/>
    <property type="project" value="UniProtKB-SubCell"/>
</dbReference>
<keyword evidence="11" id="KW-0902">Two-component regulatory system</keyword>
<dbReference type="NCBIfam" id="TIGR00229">
    <property type="entry name" value="sensory_box"/>
    <property type="match status" value="2"/>
</dbReference>
<dbReference type="SMART" id="SM00387">
    <property type="entry name" value="HATPase_c"/>
    <property type="match status" value="1"/>
</dbReference>
<dbReference type="PROSITE" id="PS50109">
    <property type="entry name" value="HIS_KIN"/>
    <property type="match status" value="1"/>
</dbReference>
<dbReference type="OrthoDB" id="9808408at2"/>
<dbReference type="RefSeq" id="WP_146783714.1">
    <property type="nucleotide sequence ID" value="NZ_BAABIO010000006.1"/>
</dbReference>
<gene>
    <name evidence="17" type="ORF">FSB75_05050</name>
</gene>
<dbReference type="Pfam" id="PF00512">
    <property type="entry name" value="HisKA"/>
    <property type="match status" value="1"/>
</dbReference>
<evidence type="ECO:0000256" key="7">
    <source>
        <dbReference type="ARBA" id="ARBA00022741"/>
    </source>
</evidence>
<dbReference type="SUPFAM" id="SSF55874">
    <property type="entry name" value="ATPase domain of HSP90 chaperone/DNA topoisomerase II/histidine kinase"/>
    <property type="match status" value="1"/>
</dbReference>
<dbReference type="CDD" id="cd00130">
    <property type="entry name" value="PAS"/>
    <property type="match status" value="2"/>
</dbReference>
<protein>
    <recommendedName>
        <fullName evidence="3">histidine kinase</fullName>
        <ecNumber evidence="3">2.7.13.3</ecNumber>
    </recommendedName>
</protein>
<comment type="subcellular location">
    <subcellularLocation>
        <location evidence="2">Membrane</location>
        <topology evidence="2">Multi-pass membrane protein</topology>
    </subcellularLocation>
</comment>
<feature type="domain" description="PAC" evidence="16">
    <location>
        <begin position="223"/>
        <end position="275"/>
    </location>
</feature>
<evidence type="ECO:0000256" key="1">
    <source>
        <dbReference type="ARBA" id="ARBA00000085"/>
    </source>
</evidence>
<accession>A0A5B8UFM2</accession>
<keyword evidence="5" id="KW-0808">Transferase</keyword>
<dbReference type="InterPro" id="IPR004358">
    <property type="entry name" value="Sig_transdc_His_kin-like_C"/>
</dbReference>
<dbReference type="CDD" id="cd00075">
    <property type="entry name" value="HATPase"/>
    <property type="match status" value="1"/>
</dbReference>
<evidence type="ECO:0000313" key="18">
    <source>
        <dbReference type="Proteomes" id="UP000321204"/>
    </source>
</evidence>
<dbReference type="SMART" id="SM00388">
    <property type="entry name" value="HisKA"/>
    <property type="match status" value="1"/>
</dbReference>
<keyword evidence="9" id="KW-0067">ATP-binding</keyword>
<dbReference type="InterPro" id="IPR003661">
    <property type="entry name" value="HisK_dim/P_dom"/>
</dbReference>
<evidence type="ECO:0000259" key="15">
    <source>
        <dbReference type="PROSITE" id="PS50112"/>
    </source>
</evidence>
<dbReference type="PANTHER" id="PTHR42878">
    <property type="entry name" value="TWO-COMPONENT HISTIDINE KINASE"/>
    <property type="match status" value="1"/>
</dbReference>
<evidence type="ECO:0000313" key="17">
    <source>
        <dbReference type="EMBL" id="QEC55298.1"/>
    </source>
</evidence>
<dbReference type="InterPro" id="IPR000014">
    <property type="entry name" value="PAS"/>
</dbReference>
<dbReference type="EMBL" id="CP042433">
    <property type="protein sequence ID" value="QEC55298.1"/>
    <property type="molecule type" value="Genomic_DNA"/>
</dbReference>
<organism evidence="17 18">
    <name type="scientific">Flavisolibacter ginsenosidimutans</name>
    <dbReference type="NCBI Taxonomy" id="661481"/>
    <lineage>
        <taxon>Bacteria</taxon>
        <taxon>Pseudomonadati</taxon>
        <taxon>Bacteroidota</taxon>
        <taxon>Chitinophagia</taxon>
        <taxon>Chitinophagales</taxon>
        <taxon>Chitinophagaceae</taxon>
        <taxon>Flavisolibacter</taxon>
    </lineage>
</organism>
<evidence type="ECO:0000256" key="13">
    <source>
        <dbReference type="SAM" id="Coils"/>
    </source>
</evidence>
<dbReference type="Pfam" id="PF02518">
    <property type="entry name" value="HATPase_c"/>
    <property type="match status" value="1"/>
</dbReference>
<dbReference type="InterPro" id="IPR001610">
    <property type="entry name" value="PAC"/>
</dbReference>
<dbReference type="InterPro" id="IPR000700">
    <property type="entry name" value="PAS-assoc_C"/>
</dbReference>
<dbReference type="InterPro" id="IPR036890">
    <property type="entry name" value="HATPase_C_sf"/>
</dbReference>
<evidence type="ECO:0000259" key="14">
    <source>
        <dbReference type="PROSITE" id="PS50109"/>
    </source>
</evidence>
<keyword evidence="4" id="KW-0597">Phosphoprotein</keyword>
<dbReference type="Gene3D" id="3.30.565.10">
    <property type="entry name" value="Histidine kinase-like ATPase, C-terminal domain"/>
    <property type="match status" value="1"/>
</dbReference>
<feature type="domain" description="PAS" evidence="15">
    <location>
        <begin position="9"/>
        <end position="82"/>
    </location>
</feature>
<comment type="catalytic activity">
    <reaction evidence="1">
        <text>ATP + protein L-histidine = ADP + protein N-phospho-L-histidine.</text>
        <dbReference type="EC" id="2.7.13.3"/>
    </reaction>
</comment>
<dbReference type="PROSITE" id="PS50113">
    <property type="entry name" value="PAC"/>
    <property type="match status" value="2"/>
</dbReference>
<evidence type="ECO:0000256" key="6">
    <source>
        <dbReference type="ARBA" id="ARBA00022692"/>
    </source>
</evidence>
<dbReference type="Gene3D" id="3.30.450.20">
    <property type="entry name" value="PAS domain"/>
    <property type="match status" value="2"/>
</dbReference>
<name>A0A5B8UFM2_9BACT</name>
<reference evidence="17 18" key="1">
    <citation type="journal article" date="2015" name="Int. J. Syst. Evol. Microbiol.">
        <title>Flavisolibacter ginsenosidimutans sp. nov., with ginsenoside-converting activity isolated from soil used for cultivating ginseng.</title>
        <authorList>
            <person name="Zhao Y."/>
            <person name="Liu Q."/>
            <person name="Kang M.S."/>
            <person name="Jin F."/>
            <person name="Yu H."/>
            <person name="Im W.T."/>
        </authorList>
    </citation>
    <scope>NUCLEOTIDE SEQUENCE [LARGE SCALE GENOMIC DNA]</scope>
    <source>
        <strain evidence="17 18">Gsoil 636</strain>
    </source>
</reference>
<keyword evidence="8 17" id="KW-0418">Kinase</keyword>
<dbReference type="SUPFAM" id="SSF55785">
    <property type="entry name" value="PYP-like sensor domain (PAS domain)"/>
    <property type="match status" value="2"/>
</dbReference>
<dbReference type="InterPro" id="IPR050351">
    <property type="entry name" value="BphY/WalK/GraS-like"/>
</dbReference>
<keyword evidence="7" id="KW-0547">Nucleotide-binding</keyword>
<feature type="domain" description="PAS" evidence="15">
    <location>
        <begin position="165"/>
        <end position="195"/>
    </location>
</feature>
<keyword evidence="10" id="KW-1133">Transmembrane helix</keyword>
<dbReference type="InterPro" id="IPR035965">
    <property type="entry name" value="PAS-like_dom_sf"/>
</dbReference>
<dbReference type="PRINTS" id="PR00344">
    <property type="entry name" value="BCTRLSENSOR"/>
</dbReference>
<proteinExistence type="predicted"/>
<evidence type="ECO:0000256" key="2">
    <source>
        <dbReference type="ARBA" id="ARBA00004141"/>
    </source>
</evidence>
<dbReference type="SUPFAM" id="SSF47384">
    <property type="entry name" value="Homodimeric domain of signal transducing histidine kinase"/>
    <property type="match status" value="1"/>
</dbReference>
<keyword evidence="6" id="KW-0812">Transmembrane</keyword>
<feature type="domain" description="Histidine kinase" evidence="14">
    <location>
        <begin position="311"/>
        <end position="527"/>
    </location>
</feature>
<evidence type="ECO:0000256" key="3">
    <source>
        <dbReference type="ARBA" id="ARBA00012438"/>
    </source>
</evidence>
<dbReference type="Gene3D" id="1.10.287.130">
    <property type="match status" value="1"/>
</dbReference>
<dbReference type="Proteomes" id="UP000321204">
    <property type="component" value="Chromosome"/>
</dbReference>
<dbReference type="GO" id="GO:0007234">
    <property type="term" value="P:osmosensory signaling via phosphorelay pathway"/>
    <property type="evidence" value="ECO:0007669"/>
    <property type="project" value="TreeGrafter"/>
</dbReference>
<dbReference type="CDD" id="cd00082">
    <property type="entry name" value="HisKA"/>
    <property type="match status" value="1"/>
</dbReference>
<evidence type="ECO:0000259" key="16">
    <source>
        <dbReference type="PROSITE" id="PS50113"/>
    </source>
</evidence>
<evidence type="ECO:0000256" key="11">
    <source>
        <dbReference type="ARBA" id="ARBA00023012"/>
    </source>
</evidence>
<dbReference type="PROSITE" id="PS50112">
    <property type="entry name" value="PAS"/>
    <property type="match status" value="2"/>
</dbReference>
<evidence type="ECO:0000256" key="10">
    <source>
        <dbReference type="ARBA" id="ARBA00022989"/>
    </source>
</evidence>
<dbReference type="GO" id="GO:0000156">
    <property type="term" value="F:phosphorelay response regulator activity"/>
    <property type="evidence" value="ECO:0007669"/>
    <property type="project" value="TreeGrafter"/>
</dbReference>
<dbReference type="PANTHER" id="PTHR42878:SF7">
    <property type="entry name" value="SENSOR HISTIDINE KINASE GLRK"/>
    <property type="match status" value="1"/>
</dbReference>
<evidence type="ECO:0000256" key="4">
    <source>
        <dbReference type="ARBA" id="ARBA00022553"/>
    </source>
</evidence>
<feature type="coiled-coil region" evidence="13">
    <location>
        <begin position="259"/>
        <end position="297"/>
    </location>
</feature>
<dbReference type="FunFam" id="3.30.565.10:FF:000006">
    <property type="entry name" value="Sensor histidine kinase WalK"/>
    <property type="match status" value="1"/>
</dbReference>
<dbReference type="InterPro" id="IPR005467">
    <property type="entry name" value="His_kinase_dom"/>
</dbReference>
<evidence type="ECO:0000256" key="5">
    <source>
        <dbReference type="ARBA" id="ARBA00022679"/>
    </source>
</evidence>
<dbReference type="SMART" id="SM00091">
    <property type="entry name" value="PAS"/>
    <property type="match status" value="2"/>
</dbReference>
<keyword evidence="12" id="KW-0472">Membrane</keyword>
<dbReference type="InterPro" id="IPR036097">
    <property type="entry name" value="HisK_dim/P_sf"/>
</dbReference>